<comment type="caution">
    <text evidence="1">The sequence shown here is derived from an EMBL/GenBank/DDBJ whole genome shotgun (WGS) entry which is preliminary data.</text>
</comment>
<keyword evidence="2" id="KW-1185">Reference proteome</keyword>
<protein>
    <submittedName>
        <fullName evidence="1">Uncharacterized protein</fullName>
    </submittedName>
</protein>
<reference evidence="1" key="1">
    <citation type="submission" date="2021-03" db="EMBL/GenBank/DDBJ databases">
        <title>Genome sequencing and assembly of Tianweitania sediminis.</title>
        <authorList>
            <person name="Chhetri G."/>
        </authorList>
    </citation>
    <scope>NUCLEOTIDE SEQUENCE</scope>
    <source>
        <strain evidence="1">Z8</strain>
    </source>
</reference>
<dbReference type="RefSeq" id="WP_209335916.1">
    <property type="nucleotide sequence ID" value="NZ_JAGIYY010000004.1"/>
</dbReference>
<name>A0A8J7QZW8_9HYPH</name>
<sequence length="135" mass="15319">MARKATVSEDRHREEQRGYRARLLAQDTPEIGRADTAAAVALYAYLRRIKRERRGPQGLADADFILRTAVRVLAEMGCERKDRKAPYDRAASRRVLRRRLARESDRFNGLLEAAADDGGKELREVSIRSPTAHTS</sequence>
<evidence type="ECO:0000313" key="1">
    <source>
        <dbReference type="EMBL" id="MBP0439898.1"/>
    </source>
</evidence>
<gene>
    <name evidence="1" type="ORF">J5Y06_14665</name>
</gene>
<proteinExistence type="predicted"/>
<organism evidence="1 2">
    <name type="scientific">Tianweitania sediminis</name>
    <dbReference type="NCBI Taxonomy" id="1502156"/>
    <lineage>
        <taxon>Bacteria</taxon>
        <taxon>Pseudomonadati</taxon>
        <taxon>Pseudomonadota</taxon>
        <taxon>Alphaproteobacteria</taxon>
        <taxon>Hyphomicrobiales</taxon>
        <taxon>Phyllobacteriaceae</taxon>
        <taxon>Tianweitania</taxon>
    </lineage>
</organism>
<accession>A0A8J7QZW8</accession>
<dbReference type="EMBL" id="JAGIYY010000004">
    <property type="protein sequence ID" value="MBP0439898.1"/>
    <property type="molecule type" value="Genomic_DNA"/>
</dbReference>
<evidence type="ECO:0000313" key="2">
    <source>
        <dbReference type="Proteomes" id="UP000666240"/>
    </source>
</evidence>
<dbReference type="Proteomes" id="UP000666240">
    <property type="component" value="Unassembled WGS sequence"/>
</dbReference>
<dbReference type="AlphaFoldDB" id="A0A8J7QZW8"/>